<feature type="binding site" evidence="10">
    <location>
        <position position="330"/>
    </location>
    <ligand>
        <name>NAD(+)</name>
        <dbReference type="ChEBI" id="CHEBI:57540"/>
    </ligand>
</feature>
<comment type="catalytic activity">
    <reaction evidence="6 7">
        <text>UDP-alpha-D-glucose + 2 NAD(+) + H2O = UDP-alpha-D-glucuronate + 2 NADH + 3 H(+)</text>
        <dbReference type="Rhea" id="RHEA:23596"/>
        <dbReference type="ChEBI" id="CHEBI:15377"/>
        <dbReference type="ChEBI" id="CHEBI:15378"/>
        <dbReference type="ChEBI" id="CHEBI:57540"/>
        <dbReference type="ChEBI" id="CHEBI:57945"/>
        <dbReference type="ChEBI" id="CHEBI:58052"/>
        <dbReference type="ChEBI" id="CHEBI:58885"/>
        <dbReference type="EC" id="1.1.1.22"/>
    </reaction>
</comment>
<dbReference type="PIRSF" id="PIRSF000124">
    <property type="entry name" value="UDPglc_GDPman_dh"/>
    <property type="match status" value="1"/>
</dbReference>
<dbReference type="SUPFAM" id="SSF52413">
    <property type="entry name" value="UDP-glucose/GDP-mannose dehydrogenase C-terminal domain"/>
    <property type="match status" value="1"/>
</dbReference>
<dbReference type="EMBL" id="JAMDNP010000018">
    <property type="protein sequence ID" value="MCY9760978.1"/>
    <property type="molecule type" value="Genomic_DNA"/>
</dbReference>
<dbReference type="InterPro" id="IPR036220">
    <property type="entry name" value="UDP-Glc/GDP-Man_DH_C_sf"/>
</dbReference>
<dbReference type="InterPro" id="IPR036291">
    <property type="entry name" value="NAD(P)-bd_dom_sf"/>
</dbReference>
<sequence length="448" mass="49537">MNGRSIAVVGTGYVGLVSGVCFAHVGHRVVCCDIDEQKIAMLQRGEIPIYEPGLDGLVRETVEAGRLSFTFNTQEAILQADVIFIAVGTPMSDSGEADLTYVRDAAAMIARYSRGYKIIVTKSTVPVGTGRMLADLIRHQAAADFSFDVVSNPEFLREGSAVHDCLNMERAIIGSDSDYASRMIESLHEPFGTVVLRTSLESAEMIKYASNAFLAMKISYINSIANLCEKMGADVQEVAHGMGLDSRIGGKFLQAGIGYGGSCFPKDTYALRYMAKHAECEFPILHAVIETNEKQRLRVVERLKHELGMLRGKHICVLGLAFKPNTNDMREAPSLTIIPLLERQGAIVHTYDPIAEQEARLYLGDSPHYHRDVYAAVTNCDAAIIVTEWDEIKQADLEMIHALMKYPLVVDGRNCMNPLKMEEHGFQYFAIGRPAVSWGEMIRHEVVI</sequence>
<reference evidence="12 15" key="2">
    <citation type="submission" date="2022-05" db="EMBL/GenBank/DDBJ databases">
        <title>Genome Sequencing of Bee-Associated Microbes.</title>
        <authorList>
            <person name="Dunlap C."/>
        </authorList>
    </citation>
    <scope>NUCLEOTIDE SEQUENCE [LARGE SCALE GENOMIC DNA]</scope>
    <source>
        <strain evidence="12 15">NRRL B-04010</strain>
    </source>
</reference>
<dbReference type="EMBL" id="JABFOR010000002">
    <property type="protein sequence ID" value="NOJ69314.1"/>
    <property type="molecule type" value="Genomic_DNA"/>
</dbReference>
<dbReference type="EC" id="1.1.1.22" evidence="3 7"/>
<evidence type="ECO:0000256" key="10">
    <source>
        <dbReference type="PIRSR" id="PIRSR500134-3"/>
    </source>
</evidence>
<feature type="binding site" evidence="9">
    <location>
        <begin position="252"/>
        <end position="256"/>
    </location>
    <ligand>
        <name>substrate</name>
    </ligand>
</feature>
<feature type="domain" description="UDP-glucose/GDP-mannose dehydrogenase C-terminal" evidence="11">
    <location>
        <begin position="316"/>
        <end position="418"/>
    </location>
</feature>
<dbReference type="Proteomes" id="UP001527181">
    <property type="component" value="Unassembled WGS sequence"/>
</dbReference>
<evidence type="ECO:0000256" key="7">
    <source>
        <dbReference type="PIRNR" id="PIRNR000124"/>
    </source>
</evidence>
<dbReference type="GO" id="GO:0000271">
    <property type="term" value="P:polysaccharide biosynthetic process"/>
    <property type="evidence" value="ECO:0007669"/>
    <property type="project" value="InterPro"/>
</dbReference>
<dbReference type="GO" id="GO:0051287">
    <property type="term" value="F:NAD binding"/>
    <property type="evidence" value="ECO:0007669"/>
    <property type="project" value="InterPro"/>
</dbReference>
<feature type="binding site" evidence="9">
    <location>
        <position position="323"/>
    </location>
    <ligand>
        <name>substrate</name>
    </ligand>
</feature>
<feature type="binding site" evidence="10">
    <location>
        <position position="33"/>
    </location>
    <ligand>
        <name>NAD(+)</name>
        <dbReference type="ChEBI" id="CHEBI:57540"/>
    </ligand>
</feature>
<evidence type="ECO:0000256" key="3">
    <source>
        <dbReference type="ARBA" id="ARBA00012954"/>
    </source>
</evidence>
<dbReference type="InterPro" id="IPR008927">
    <property type="entry name" value="6-PGluconate_DH-like_C_sf"/>
</dbReference>
<dbReference type="Pfam" id="PF03721">
    <property type="entry name" value="UDPG_MGDP_dh_N"/>
    <property type="match status" value="1"/>
</dbReference>
<dbReference type="InterPro" id="IPR028357">
    <property type="entry name" value="UDPglc_DH_bac"/>
</dbReference>
<dbReference type="SUPFAM" id="SSF48179">
    <property type="entry name" value="6-phosphogluconate dehydrogenase C-terminal domain-like"/>
    <property type="match status" value="1"/>
</dbReference>
<dbReference type="InterPro" id="IPR014027">
    <property type="entry name" value="UDP-Glc/GDP-Man_DH_C"/>
</dbReference>
<keyword evidence="5 7" id="KW-0520">NAD</keyword>
<feature type="binding site" evidence="10">
    <location>
        <position position="38"/>
    </location>
    <ligand>
        <name>NAD(+)</name>
        <dbReference type="ChEBI" id="CHEBI:57540"/>
    </ligand>
</feature>
<evidence type="ECO:0000256" key="6">
    <source>
        <dbReference type="ARBA" id="ARBA00047473"/>
    </source>
</evidence>
<gene>
    <name evidence="13" type="ORF">HMI46_01915</name>
    <name evidence="12" type="ORF">M5X12_10365</name>
</gene>
<comment type="similarity">
    <text evidence="2 7">Belongs to the UDP-glucose/GDP-mannose dehydrogenase family.</text>
</comment>
<feature type="binding site" evidence="9">
    <location>
        <position position="260"/>
    </location>
    <ligand>
        <name>substrate</name>
    </ligand>
</feature>
<dbReference type="GO" id="GO:0003979">
    <property type="term" value="F:UDP-glucose 6-dehydrogenase activity"/>
    <property type="evidence" value="ECO:0007669"/>
    <property type="project" value="UniProtKB-EC"/>
</dbReference>
<evidence type="ECO:0000256" key="5">
    <source>
        <dbReference type="ARBA" id="ARBA00023027"/>
    </source>
</evidence>
<dbReference type="Gene3D" id="3.40.50.720">
    <property type="entry name" value="NAD(P)-binding Rossmann-like Domain"/>
    <property type="match status" value="2"/>
</dbReference>
<evidence type="ECO:0000313" key="14">
    <source>
        <dbReference type="Proteomes" id="UP000552038"/>
    </source>
</evidence>
<proteinExistence type="inferred from homology"/>
<reference evidence="13 14" key="1">
    <citation type="submission" date="2020-05" db="EMBL/GenBank/DDBJ databases">
        <title>Whole genome sequencing and identification of novel metabolites from Paenibacillus alvei strain JR949.</title>
        <authorList>
            <person name="Rajendhran J."/>
            <person name="Sree Pranav P."/>
            <person name="Mahalakshmi B."/>
            <person name="Karthikeyan R."/>
        </authorList>
    </citation>
    <scope>NUCLEOTIDE SEQUENCE [LARGE SCALE GENOMIC DNA]</scope>
    <source>
        <strain evidence="13 14">JR949</strain>
    </source>
</reference>
<comment type="caution">
    <text evidence="13">The sequence shown here is derived from an EMBL/GenBank/DDBJ whole genome shotgun (WGS) entry which is preliminary data.</text>
</comment>
<evidence type="ECO:0000256" key="4">
    <source>
        <dbReference type="ARBA" id="ARBA00023002"/>
    </source>
</evidence>
<keyword evidence="4 7" id="KW-0560">Oxidoreductase</keyword>
<name>A0AAP6ZV60_PAEAL</name>
<dbReference type="PANTHER" id="PTHR43750:SF3">
    <property type="entry name" value="UDP-GLUCOSE 6-DEHYDROGENASE TUAD"/>
    <property type="match status" value="1"/>
</dbReference>
<dbReference type="Proteomes" id="UP000552038">
    <property type="component" value="Unassembled WGS sequence"/>
</dbReference>
<dbReference type="NCBIfam" id="TIGR03026">
    <property type="entry name" value="NDP-sugDHase"/>
    <property type="match status" value="1"/>
</dbReference>
<evidence type="ECO:0000256" key="2">
    <source>
        <dbReference type="ARBA" id="ARBA00006601"/>
    </source>
</evidence>
<dbReference type="Pfam" id="PF03720">
    <property type="entry name" value="UDPG_MGDP_dh_C"/>
    <property type="match status" value="1"/>
</dbReference>
<evidence type="ECO:0000259" key="11">
    <source>
        <dbReference type="SMART" id="SM00984"/>
    </source>
</evidence>
<accession>A0AAP6ZV60</accession>
<feature type="binding site" evidence="10">
    <location>
        <position position="89"/>
    </location>
    <ligand>
        <name>NAD(+)</name>
        <dbReference type="ChEBI" id="CHEBI:57540"/>
    </ligand>
</feature>
<dbReference type="Pfam" id="PF00984">
    <property type="entry name" value="UDPG_MGDP_dh"/>
    <property type="match status" value="1"/>
</dbReference>
<evidence type="ECO:0000313" key="12">
    <source>
        <dbReference type="EMBL" id="MCY9760978.1"/>
    </source>
</evidence>
<dbReference type="PANTHER" id="PTHR43750">
    <property type="entry name" value="UDP-GLUCOSE 6-DEHYDROGENASE TUAD"/>
    <property type="match status" value="1"/>
</dbReference>
<evidence type="ECO:0000256" key="9">
    <source>
        <dbReference type="PIRSR" id="PIRSR500134-2"/>
    </source>
</evidence>
<comment type="pathway">
    <text evidence="1">Nucleotide-sugar biosynthesis; UDP-alpha-D-glucuronate biosynthesis; UDP-alpha-D-glucuronate from UDP-alpha-D-glucose: step 1/1.</text>
</comment>
<feature type="binding site" evidence="9">
    <location>
        <begin position="155"/>
        <end position="158"/>
    </location>
    <ligand>
        <name>substrate</name>
    </ligand>
</feature>
<evidence type="ECO:0000256" key="1">
    <source>
        <dbReference type="ARBA" id="ARBA00004701"/>
    </source>
</evidence>
<dbReference type="InterPro" id="IPR017476">
    <property type="entry name" value="UDP-Glc/GDP-Man"/>
</dbReference>
<dbReference type="SUPFAM" id="SSF51735">
    <property type="entry name" value="NAD(P)-binding Rossmann-fold domains"/>
    <property type="match status" value="1"/>
</dbReference>
<dbReference type="PIRSF" id="PIRSF500134">
    <property type="entry name" value="UDPglc_DH_bac"/>
    <property type="match status" value="1"/>
</dbReference>
<evidence type="ECO:0000313" key="15">
    <source>
        <dbReference type="Proteomes" id="UP001527181"/>
    </source>
</evidence>
<feature type="binding site" evidence="10">
    <location>
        <position position="266"/>
    </location>
    <ligand>
        <name>NAD(+)</name>
        <dbReference type="ChEBI" id="CHEBI:57540"/>
    </ligand>
</feature>
<dbReference type="InterPro" id="IPR014026">
    <property type="entry name" value="UDP-Glc/GDP-Man_DH_dimer"/>
</dbReference>
<keyword evidence="15" id="KW-1185">Reference proteome</keyword>
<dbReference type="AlphaFoldDB" id="A0AAP6ZV60"/>
<dbReference type="Gene3D" id="1.20.5.100">
    <property type="entry name" value="Cytochrome c1, transmembrane anchor, C-terminal"/>
    <property type="match status" value="1"/>
</dbReference>
<feature type="active site" description="Nucleophile" evidence="8">
    <location>
        <position position="263"/>
    </location>
</feature>
<evidence type="ECO:0000313" key="13">
    <source>
        <dbReference type="EMBL" id="NOJ69314.1"/>
    </source>
</evidence>
<organism evidence="13 14">
    <name type="scientific">Paenibacillus alvei</name>
    <name type="common">Bacillus alvei</name>
    <dbReference type="NCBI Taxonomy" id="44250"/>
    <lineage>
        <taxon>Bacteria</taxon>
        <taxon>Bacillati</taxon>
        <taxon>Bacillota</taxon>
        <taxon>Bacilli</taxon>
        <taxon>Bacillales</taxon>
        <taxon>Paenibacillaceae</taxon>
        <taxon>Paenibacillus</taxon>
    </lineage>
</organism>
<dbReference type="RefSeq" id="WP_163975085.1">
    <property type="nucleotide sequence ID" value="NZ_JABFOR010000002.1"/>
</dbReference>
<feature type="binding site" evidence="9">
    <location>
        <position position="207"/>
    </location>
    <ligand>
        <name>substrate</name>
    </ligand>
</feature>
<dbReference type="InterPro" id="IPR001732">
    <property type="entry name" value="UDP-Glc/GDP-Man_DH_N"/>
</dbReference>
<feature type="binding site" evidence="10">
    <location>
        <position position="124"/>
    </location>
    <ligand>
        <name>NAD(+)</name>
        <dbReference type="ChEBI" id="CHEBI:57540"/>
    </ligand>
</feature>
<protein>
    <recommendedName>
        <fullName evidence="3 7">UDP-glucose 6-dehydrogenase</fullName>
        <ecNumber evidence="3 7">1.1.1.22</ecNumber>
    </recommendedName>
</protein>
<evidence type="ECO:0000256" key="8">
    <source>
        <dbReference type="PIRSR" id="PIRSR500134-1"/>
    </source>
</evidence>
<dbReference type="SMART" id="SM00984">
    <property type="entry name" value="UDPG_MGDP_dh_C"/>
    <property type="match status" value="1"/>
</dbReference>
<feature type="binding site" evidence="10">
    <location>
        <position position="158"/>
    </location>
    <ligand>
        <name>NAD(+)</name>
        <dbReference type="ChEBI" id="CHEBI:57540"/>
    </ligand>
</feature>